<gene>
    <name evidence="6" type="ORF">UFOPK2166_00864</name>
</gene>
<dbReference type="AlphaFoldDB" id="A0A6J6KSJ7"/>
<dbReference type="InterPro" id="IPR036852">
    <property type="entry name" value="Peptidase_S8/S53_dom_sf"/>
</dbReference>
<dbReference type="PRINTS" id="PR00723">
    <property type="entry name" value="SUBTILISIN"/>
</dbReference>
<dbReference type="GO" id="GO:0004252">
    <property type="term" value="F:serine-type endopeptidase activity"/>
    <property type="evidence" value="ECO:0007669"/>
    <property type="project" value="InterPro"/>
</dbReference>
<evidence type="ECO:0000313" key="6">
    <source>
        <dbReference type="EMBL" id="CAB4651898.1"/>
    </source>
</evidence>
<proteinExistence type="inferred from homology"/>
<sequence length="497" mass="50724">MSPSFLAARRNIARAVVASAICLAALSVNTAVSAASTSPTDPFAAQQWGLTAIGAPQVWQFAQGAGVTVAVVDSGSGPHPDLTNNLEPGRTFFSLIESDGAADVDLKDGHGTHVAGIIGAVTDNGIGIAGVAPKVRLLPIHVLDSEGSGDSRDVARGIRYAADSGVRVINLSLGGSVESTSLTSAVQYAVDKGVLVVAASGNGFADAAPKWPAASDLTLAVTSTDINNNVGVFAQRGDYIDIAAPGVNILSTALGGYKALNGTSMSAAYISGAAALLFSAQPTITSAQVRDILLRTATDLGTAGRDTTFGVGLVNLPAAFAELFRLFPPSVTPTFISSGHIGDVAVGSTMTAAANVKMQWYRCVSQGAAATEKPADCVEIKNAVALNYQTTVRELRKFLRFSVLLPTGQFFSPTTVVESGVWAKAPSVAPGSRTSFNALIGTASKGTISIASLDKNCTVKPKVVVASTASTGCKLKISVKAAAPFPALGFTMLLPIN</sequence>
<accession>A0A6J6KSJ7</accession>
<protein>
    <submittedName>
        <fullName evidence="6">Unannotated protein</fullName>
    </submittedName>
</protein>
<dbReference type="PROSITE" id="PS00137">
    <property type="entry name" value="SUBTILASE_HIS"/>
    <property type="match status" value="1"/>
</dbReference>
<dbReference type="InterPro" id="IPR022398">
    <property type="entry name" value="Peptidase_S8_His-AS"/>
</dbReference>
<evidence type="ECO:0000256" key="4">
    <source>
        <dbReference type="ARBA" id="ARBA00022825"/>
    </source>
</evidence>
<keyword evidence="3" id="KW-0378">Hydrolase</keyword>
<feature type="domain" description="Peptidase S8/S53" evidence="5">
    <location>
        <begin position="64"/>
        <end position="312"/>
    </location>
</feature>
<dbReference type="InterPro" id="IPR015500">
    <property type="entry name" value="Peptidase_S8_subtilisin-rel"/>
</dbReference>
<dbReference type="InterPro" id="IPR000209">
    <property type="entry name" value="Peptidase_S8/S53_dom"/>
</dbReference>
<dbReference type="PANTHER" id="PTHR43806:SF11">
    <property type="entry name" value="CEREVISIN-RELATED"/>
    <property type="match status" value="1"/>
</dbReference>
<dbReference type="Pfam" id="PF00082">
    <property type="entry name" value="Peptidase_S8"/>
    <property type="match status" value="1"/>
</dbReference>
<evidence type="ECO:0000256" key="2">
    <source>
        <dbReference type="ARBA" id="ARBA00022670"/>
    </source>
</evidence>
<dbReference type="PROSITE" id="PS51892">
    <property type="entry name" value="SUBTILASE"/>
    <property type="match status" value="1"/>
</dbReference>
<evidence type="ECO:0000256" key="3">
    <source>
        <dbReference type="ARBA" id="ARBA00022801"/>
    </source>
</evidence>
<name>A0A6J6KSJ7_9ZZZZ</name>
<keyword evidence="2" id="KW-0645">Protease</keyword>
<dbReference type="SUPFAM" id="SSF52743">
    <property type="entry name" value="Subtilisin-like"/>
    <property type="match status" value="1"/>
</dbReference>
<dbReference type="Gene3D" id="3.40.50.200">
    <property type="entry name" value="Peptidase S8/S53 domain"/>
    <property type="match status" value="1"/>
</dbReference>
<comment type="similarity">
    <text evidence="1">Belongs to the peptidase S8 family.</text>
</comment>
<keyword evidence="4" id="KW-0720">Serine protease</keyword>
<evidence type="ECO:0000259" key="5">
    <source>
        <dbReference type="Pfam" id="PF00082"/>
    </source>
</evidence>
<dbReference type="GO" id="GO:0006508">
    <property type="term" value="P:proteolysis"/>
    <property type="evidence" value="ECO:0007669"/>
    <property type="project" value="UniProtKB-KW"/>
</dbReference>
<reference evidence="6" key="1">
    <citation type="submission" date="2020-05" db="EMBL/GenBank/DDBJ databases">
        <authorList>
            <person name="Chiriac C."/>
            <person name="Salcher M."/>
            <person name="Ghai R."/>
            <person name="Kavagutti S V."/>
        </authorList>
    </citation>
    <scope>NUCLEOTIDE SEQUENCE</scope>
</reference>
<organism evidence="6">
    <name type="scientific">freshwater metagenome</name>
    <dbReference type="NCBI Taxonomy" id="449393"/>
    <lineage>
        <taxon>unclassified sequences</taxon>
        <taxon>metagenomes</taxon>
        <taxon>ecological metagenomes</taxon>
    </lineage>
</organism>
<evidence type="ECO:0000256" key="1">
    <source>
        <dbReference type="ARBA" id="ARBA00011073"/>
    </source>
</evidence>
<dbReference type="InterPro" id="IPR050131">
    <property type="entry name" value="Peptidase_S8_subtilisin-like"/>
</dbReference>
<dbReference type="PANTHER" id="PTHR43806">
    <property type="entry name" value="PEPTIDASE S8"/>
    <property type="match status" value="1"/>
</dbReference>
<dbReference type="EMBL" id="CAEZWB010000112">
    <property type="protein sequence ID" value="CAB4651898.1"/>
    <property type="molecule type" value="Genomic_DNA"/>
</dbReference>